<accession>A0ABW1ZUW0</accession>
<feature type="signal peptide" evidence="1">
    <location>
        <begin position="1"/>
        <end position="30"/>
    </location>
</feature>
<reference evidence="3" key="1">
    <citation type="journal article" date="2019" name="Int. J. Syst. Evol. Microbiol.">
        <title>The Global Catalogue of Microorganisms (GCM) 10K type strain sequencing project: providing services to taxonomists for standard genome sequencing and annotation.</title>
        <authorList>
            <consortium name="The Broad Institute Genomics Platform"/>
            <consortium name="The Broad Institute Genome Sequencing Center for Infectious Disease"/>
            <person name="Wu L."/>
            <person name="Ma J."/>
        </authorList>
    </citation>
    <scope>NUCLEOTIDE SEQUENCE [LARGE SCALE GENOMIC DNA]</scope>
    <source>
        <strain evidence="3">NBRC 111756</strain>
    </source>
</reference>
<keyword evidence="1" id="KW-0732">Signal</keyword>
<evidence type="ECO:0000313" key="3">
    <source>
        <dbReference type="Proteomes" id="UP001596422"/>
    </source>
</evidence>
<evidence type="ECO:0000256" key="1">
    <source>
        <dbReference type="SAM" id="SignalP"/>
    </source>
</evidence>
<keyword evidence="3" id="KW-1185">Reference proteome</keyword>
<dbReference type="EMBL" id="JBHSWE010000001">
    <property type="protein sequence ID" value="MFC6669215.1"/>
    <property type="molecule type" value="Genomic_DNA"/>
</dbReference>
<protein>
    <submittedName>
        <fullName evidence="2">Uncharacterized protein</fullName>
    </submittedName>
</protein>
<dbReference type="RefSeq" id="WP_379907793.1">
    <property type="nucleotide sequence ID" value="NZ_JBHSWE010000001.1"/>
</dbReference>
<feature type="chain" id="PRO_5045181859" evidence="1">
    <location>
        <begin position="31"/>
        <end position="100"/>
    </location>
</feature>
<dbReference type="Proteomes" id="UP001596422">
    <property type="component" value="Unassembled WGS sequence"/>
</dbReference>
<proteinExistence type="predicted"/>
<sequence length="100" mass="10825">MHLHNNRQALRAYLCGAFLSLGLFALPAWATHPLVSLDGSDFEIEDPGMPGDEEPGANIRLDDLDMIDWADASGALTSGVDWKPDENIIIGNKNDDTAFG</sequence>
<name>A0ABW1ZUW0_9GAMM</name>
<gene>
    <name evidence="2" type="ORF">ACFQDL_03190</name>
</gene>
<evidence type="ECO:0000313" key="2">
    <source>
        <dbReference type="EMBL" id="MFC6669215.1"/>
    </source>
</evidence>
<organism evidence="2 3">
    <name type="scientific">Marinobacterium aestuariivivens</name>
    <dbReference type="NCBI Taxonomy" id="1698799"/>
    <lineage>
        <taxon>Bacteria</taxon>
        <taxon>Pseudomonadati</taxon>
        <taxon>Pseudomonadota</taxon>
        <taxon>Gammaproteobacteria</taxon>
        <taxon>Oceanospirillales</taxon>
        <taxon>Oceanospirillaceae</taxon>
        <taxon>Marinobacterium</taxon>
    </lineage>
</organism>
<comment type="caution">
    <text evidence="2">The sequence shown here is derived from an EMBL/GenBank/DDBJ whole genome shotgun (WGS) entry which is preliminary data.</text>
</comment>